<name>A0A853C4D9_9ACTN</name>
<proteinExistence type="predicted"/>
<accession>A0A853C4D9</accession>
<protein>
    <submittedName>
        <fullName evidence="8">Signal transduction histidine kinase/phage shock protein PspC (Stress-responsive transcriptional regulator)</fullName>
    </submittedName>
</protein>
<keyword evidence="3" id="KW-0902">Two-component regulatory system</keyword>
<evidence type="ECO:0000256" key="2">
    <source>
        <dbReference type="ARBA" id="ARBA00022777"/>
    </source>
</evidence>
<dbReference type="PANTHER" id="PTHR24421:SF61">
    <property type="entry name" value="OXYGEN SENSOR HISTIDINE KINASE NREB"/>
    <property type="match status" value="1"/>
</dbReference>
<evidence type="ECO:0000256" key="1">
    <source>
        <dbReference type="ARBA" id="ARBA00022679"/>
    </source>
</evidence>
<feature type="transmembrane region" description="Helical" evidence="5">
    <location>
        <begin position="205"/>
        <end position="225"/>
    </location>
</feature>
<dbReference type="Proteomes" id="UP000530424">
    <property type="component" value="Unassembled WGS sequence"/>
</dbReference>
<dbReference type="InterPro" id="IPR050482">
    <property type="entry name" value="Sensor_HK_TwoCompSys"/>
</dbReference>
<dbReference type="AlphaFoldDB" id="A0A853C4D9"/>
<dbReference type="SUPFAM" id="SSF55874">
    <property type="entry name" value="ATPase domain of HSP90 chaperone/DNA topoisomerase II/histidine kinase"/>
    <property type="match status" value="1"/>
</dbReference>
<evidence type="ECO:0000256" key="5">
    <source>
        <dbReference type="SAM" id="Phobius"/>
    </source>
</evidence>
<feature type="transmembrane region" description="Helical" evidence="5">
    <location>
        <begin position="56"/>
        <end position="74"/>
    </location>
</feature>
<feature type="transmembrane region" description="Helical" evidence="5">
    <location>
        <begin position="129"/>
        <end position="149"/>
    </location>
</feature>
<dbReference type="Pfam" id="PF04024">
    <property type="entry name" value="PspC"/>
    <property type="match status" value="1"/>
</dbReference>
<evidence type="ECO:0000259" key="6">
    <source>
        <dbReference type="Pfam" id="PF02518"/>
    </source>
</evidence>
<keyword evidence="1" id="KW-0808">Transferase</keyword>
<keyword evidence="5" id="KW-0472">Membrane</keyword>
<dbReference type="InterPro" id="IPR007168">
    <property type="entry name" value="Phageshock_PspC_N"/>
</dbReference>
<dbReference type="GO" id="GO:0016301">
    <property type="term" value="F:kinase activity"/>
    <property type="evidence" value="ECO:0007669"/>
    <property type="project" value="UniProtKB-KW"/>
</dbReference>
<feature type="transmembrane region" description="Helical" evidence="5">
    <location>
        <begin position="80"/>
        <end position="100"/>
    </location>
</feature>
<feature type="transmembrane region" description="Helical" evidence="5">
    <location>
        <begin position="155"/>
        <end position="173"/>
    </location>
</feature>
<dbReference type="Gene3D" id="3.30.565.10">
    <property type="entry name" value="Histidine kinase-like ATPase, C-terminal domain"/>
    <property type="match status" value="1"/>
</dbReference>
<organism evidence="8 9">
    <name type="scientific">Nocardioides thalensis</name>
    <dbReference type="NCBI Taxonomy" id="1914755"/>
    <lineage>
        <taxon>Bacteria</taxon>
        <taxon>Bacillati</taxon>
        <taxon>Actinomycetota</taxon>
        <taxon>Actinomycetes</taxon>
        <taxon>Propionibacteriales</taxon>
        <taxon>Nocardioidaceae</taxon>
        <taxon>Nocardioides</taxon>
    </lineage>
</organism>
<feature type="domain" description="Histidine kinase/HSP90-like ATPase" evidence="6">
    <location>
        <begin position="365"/>
        <end position="448"/>
    </location>
</feature>
<evidence type="ECO:0000259" key="7">
    <source>
        <dbReference type="Pfam" id="PF04024"/>
    </source>
</evidence>
<feature type="transmembrane region" description="Helical" evidence="5">
    <location>
        <begin position="237"/>
        <end position="256"/>
    </location>
</feature>
<dbReference type="InterPro" id="IPR003594">
    <property type="entry name" value="HATPase_dom"/>
</dbReference>
<evidence type="ECO:0000313" key="8">
    <source>
        <dbReference type="EMBL" id="NYJ02595.1"/>
    </source>
</evidence>
<dbReference type="EMBL" id="JACCFP010000001">
    <property type="protein sequence ID" value="NYJ02595.1"/>
    <property type="molecule type" value="Genomic_DNA"/>
</dbReference>
<feature type="compositionally biased region" description="Low complexity" evidence="4">
    <location>
        <begin position="18"/>
        <end position="45"/>
    </location>
</feature>
<evidence type="ECO:0000256" key="3">
    <source>
        <dbReference type="ARBA" id="ARBA00023012"/>
    </source>
</evidence>
<comment type="caution">
    <text evidence="8">The sequence shown here is derived from an EMBL/GenBank/DDBJ whole genome shotgun (WGS) entry which is preliminary data.</text>
</comment>
<dbReference type="PANTHER" id="PTHR24421">
    <property type="entry name" value="NITRATE/NITRITE SENSOR PROTEIN NARX-RELATED"/>
    <property type="match status" value="1"/>
</dbReference>
<sequence length="454" mass="47070">MRSTPTAPAGTPAPPAAAPTGAAQPGAAQPGAPAAAPTAGAAPGPRRAYRDLDGQIVGGVASGLAAHLAVPVLWVRIAFIVSAVLGGAGIAFYAGLWVFLPAGSQFESAAPGIESATRGGRRPGRIRRLGDIGPVMALGALGIGLVFAAESVFGQGALIWPIAIGVAGVALLWRQADEAQRERWLDATGRVDPARVVLGDGGWASYCRIAAGLGLMVTALVLLALRGGSWSLARDVTIAVILGIGGIAIVVGPWIYRLTTELADERSERVRTQERADVAAHLHDSVLQTLALIQKSPADAVRLARAQERDLRSWLFDGDTTNDTTIAGALRAMAAEVEDHWGVMVDVVAVGDCDLTETLRPAVAAAREAVTNAAKHAGVPRVDVYAEVTAGAVDVFVRDRGAGFDPDATPEDRMGVRGSIIDRMQRHGGTAEIRSAPGDGTEVRLHLARDKEEA</sequence>
<dbReference type="CDD" id="cd16917">
    <property type="entry name" value="HATPase_UhpB-NarQ-NarX-like"/>
    <property type="match status" value="1"/>
</dbReference>
<dbReference type="InterPro" id="IPR036890">
    <property type="entry name" value="HATPase_C_sf"/>
</dbReference>
<dbReference type="RefSeq" id="WP_179668942.1">
    <property type="nucleotide sequence ID" value="NZ_JACCFP010000001.1"/>
</dbReference>
<gene>
    <name evidence="8" type="ORF">HNR19_003293</name>
</gene>
<feature type="domain" description="Phage shock protein PspC N-terminal" evidence="7">
    <location>
        <begin position="46"/>
        <end position="102"/>
    </location>
</feature>
<keyword evidence="5" id="KW-0812">Transmembrane</keyword>
<keyword evidence="9" id="KW-1185">Reference proteome</keyword>
<dbReference type="GO" id="GO:0000160">
    <property type="term" value="P:phosphorelay signal transduction system"/>
    <property type="evidence" value="ECO:0007669"/>
    <property type="project" value="UniProtKB-KW"/>
</dbReference>
<feature type="compositionally biased region" description="Low complexity" evidence="4">
    <location>
        <begin position="1"/>
        <end position="10"/>
    </location>
</feature>
<evidence type="ECO:0000313" key="9">
    <source>
        <dbReference type="Proteomes" id="UP000530424"/>
    </source>
</evidence>
<keyword evidence="5" id="KW-1133">Transmembrane helix</keyword>
<dbReference type="Pfam" id="PF02518">
    <property type="entry name" value="HATPase_c"/>
    <property type="match status" value="1"/>
</dbReference>
<evidence type="ECO:0000256" key="4">
    <source>
        <dbReference type="SAM" id="MobiDB-lite"/>
    </source>
</evidence>
<feature type="region of interest" description="Disordered" evidence="4">
    <location>
        <begin position="1"/>
        <end position="45"/>
    </location>
</feature>
<keyword evidence="2 8" id="KW-0418">Kinase</keyword>
<reference evidence="8 9" key="1">
    <citation type="submission" date="2020-07" db="EMBL/GenBank/DDBJ databases">
        <title>Sequencing the genomes of 1000 actinobacteria strains.</title>
        <authorList>
            <person name="Klenk H.-P."/>
        </authorList>
    </citation>
    <scope>NUCLEOTIDE SEQUENCE [LARGE SCALE GENOMIC DNA]</scope>
    <source>
        <strain evidence="8 9">DSM 103833</strain>
    </source>
</reference>